<keyword evidence="8" id="KW-0256">Endoplasmic reticulum</keyword>
<feature type="chain" id="PRO_5035448141" description="Lysophospholipid acyltransferase 5" evidence="20">
    <location>
        <begin position="22"/>
        <end position="475"/>
    </location>
</feature>
<gene>
    <name evidence="21" type="ORF">BINO364_LOCUS3276</name>
</gene>
<dbReference type="AlphaFoldDB" id="A0A8J9Y7U1"/>
<feature type="signal peptide" evidence="20">
    <location>
        <begin position="1"/>
        <end position="21"/>
    </location>
</feature>
<dbReference type="OrthoDB" id="5974730at2759"/>
<dbReference type="InterPro" id="IPR004299">
    <property type="entry name" value="MBOAT_fam"/>
</dbReference>
<accession>A0A8J9Y7U1</accession>
<feature type="transmembrane region" description="Helical" evidence="19">
    <location>
        <begin position="60"/>
        <end position="80"/>
    </location>
</feature>
<feature type="transmembrane region" description="Helical" evidence="19">
    <location>
        <begin position="100"/>
        <end position="118"/>
    </location>
</feature>
<dbReference type="GO" id="GO:0071617">
    <property type="term" value="F:lysophospholipid acyltransferase activity"/>
    <property type="evidence" value="ECO:0007669"/>
    <property type="project" value="TreeGrafter"/>
</dbReference>
<evidence type="ECO:0000256" key="13">
    <source>
        <dbReference type="ARBA" id="ARBA00023264"/>
    </source>
</evidence>
<dbReference type="EC" id="2.3.1.23" evidence="16"/>
<evidence type="ECO:0000256" key="10">
    <source>
        <dbReference type="ARBA" id="ARBA00023098"/>
    </source>
</evidence>
<keyword evidence="14" id="KW-0012">Acyltransferase</keyword>
<evidence type="ECO:0000256" key="6">
    <source>
        <dbReference type="ARBA" id="ARBA00022679"/>
    </source>
</evidence>
<dbReference type="InterPro" id="IPR049941">
    <property type="entry name" value="LPLAT_7/PORCN-like"/>
</dbReference>
<comment type="similarity">
    <text evidence="4">Belongs to the membrane-bound acyltransferase family.</text>
</comment>
<feature type="transmembrane region" description="Helical" evidence="19">
    <location>
        <begin position="174"/>
        <end position="195"/>
    </location>
</feature>
<comment type="pathway">
    <text evidence="3">Lipid metabolism; phospholipid metabolism.</text>
</comment>
<evidence type="ECO:0000256" key="11">
    <source>
        <dbReference type="ARBA" id="ARBA00023136"/>
    </source>
</evidence>
<evidence type="ECO:0000256" key="3">
    <source>
        <dbReference type="ARBA" id="ARBA00005074"/>
    </source>
</evidence>
<evidence type="ECO:0000256" key="15">
    <source>
        <dbReference type="ARBA" id="ARBA00025707"/>
    </source>
</evidence>
<evidence type="ECO:0000256" key="14">
    <source>
        <dbReference type="ARBA" id="ARBA00023315"/>
    </source>
</evidence>
<organism evidence="21 22">
    <name type="scientific">Brenthis ino</name>
    <name type="common">lesser marbled fritillary</name>
    <dbReference type="NCBI Taxonomy" id="405034"/>
    <lineage>
        <taxon>Eukaryota</taxon>
        <taxon>Metazoa</taxon>
        <taxon>Ecdysozoa</taxon>
        <taxon>Arthropoda</taxon>
        <taxon>Hexapoda</taxon>
        <taxon>Insecta</taxon>
        <taxon>Pterygota</taxon>
        <taxon>Neoptera</taxon>
        <taxon>Endopterygota</taxon>
        <taxon>Lepidoptera</taxon>
        <taxon>Glossata</taxon>
        <taxon>Ditrysia</taxon>
        <taxon>Papilionoidea</taxon>
        <taxon>Nymphalidae</taxon>
        <taxon>Heliconiinae</taxon>
        <taxon>Argynnini</taxon>
        <taxon>Brenthis</taxon>
    </lineage>
</organism>
<sequence>MFGLFLTLLGWIGLSPVPIAANLIGTTEPALKLLISILLGYPLGVIYNKYVRKHSEYRNIYFIVTGLDISLCNFGISFYHNVVPALVIYMTTKVLGPGKNNAIITFIFNLSYLLIGYVQTESEEYDITWTMPHCVLTLKLIALSFDLWDGQKMLKGEKLSDTNKLTALEFSPSFLELIGFIYFPACFLVGPIFSFRRYLDFVSDKFPVEREAHALEDQAMKRLFQGLAYLVAFQVGISVFDMKYMLSDDFSETSIIYRHFYSGLWAHFALYKYISCWLLTEASCIRFGLSFNGMEKTEMGEVSKWDACNNIKLMRFEGATKFQHYIDSFNCNTNHFAAEYIYKRLRFLGNRNLSQFFTLLFLALWHGTRSGYYMTFFNEFIIIYMEKEFESIVTKSEIYHKLWASPAKYLLYGSLKIYTIVFMGWSLIPFDLKVFSKWWHLYSRLYFSGFVLFLPWAFVYKPALIKGIKMLSPSQ</sequence>
<dbReference type="GO" id="GO:0047184">
    <property type="term" value="F:1-acylglycerophosphocholine O-acyltransferase activity"/>
    <property type="evidence" value="ECO:0007669"/>
    <property type="project" value="UniProtKB-EC"/>
</dbReference>
<evidence type="ECO:0000256" key="12">
    <source>
        <dbReference type="ARBA" id="ARBA00023209"/>
    </source>
</evidence>
<proteinExistence type="inferred from homology"/>
<dbReference type="GO" id="GO:0005783">
    <property type="term" value="C:endoplasmic reticulum"/>
    <property type="evidence" value="ECO:0007669"/>
    <property type="project" value="UniProtKB-SubCell"/>
</dbReference>
<evidence type="ECO:0000256" key="18">
    <source>
        <dbReference type="ARBA" id="ARBA00039721"/>
    </source>
</evidence>
<dbReference type="Pfam" id="PF03062">
    <property type="entry name" value="MBOAT"/>
    <property type="match status" value="1"/>
</dbReference>
<evidence type="ECO:0000313" key="21">
    <source>
        <dbReference type="EMBL" id="CAH0716520.1"/>
    </source>
</evidence>
<comment type="subcellular location">
    <subcellularLocation>
        <location evidence="2">Endoplasmic reticulum</location>
    </subcellularLocation>
    <subcellularLocation>
        <location evidence="1">Membrane</location>
        <topology evidence="1">Multi-pass membrane protein</topology>
    </subcellularLocation>
</comment>
<keyword evidence="13" id="KW-1208">Phospholipid metabolism</keyword>
<keyword evidence="7 19" id="KW-0812">Transmembrane</keyword>
<dbReference type="EMBL" id="OV170231">
    <property type="protein sequence ID" value="CAH0716520.1"/>
    <property type="molecule type" value="Genomic_DNA"/>
</dbReference>
<dbReference type="PANTHER" id="PTHR13906:SF14">
    <property type="entry name" value="LYSOPHOSPHOLIPID ACYLTRANSFERASE 5"/>
    <property type="match status" value="1"/>
</dbReference>
<keyword evidence="11 19" id="KW-0472">Membrane</keyword>
<feature type="transmembrane region" description="Helical" evidence="19">
    <location>
        <begin position="30"/>
        <end position="48"/>
    </location>
</feature>
<evidence type="ECO:0000256" key="7">
    <source>
        <dbReference type="ARBA" id="ARBA00022692"/>
    </source>
</evidence>
<feature type="transmembrane region" description="Helical" evidence="19">
    <location>
        <begin position="223"/>
        <end position="240"/>
    </location>
</feature>
<evidence type="ECO:0000256" key="4">
    <source>
        <dbReference type="ARBA" id="ARBA00010323"/>
    </source>
</evidence>
<evidence type="ECO:0000256" key="5">
    <source>
        <dbReference type="ARBA" id="ARBA00022516"/>
    </source>
</evidence>
<evidence type="ECO:0000256" key="17">
    <source>
        <dbReference type="ARBA" id="ARBA00038923"/>
    </source>
</evidence>
<feature type="transmembrane region" description="Helical" evidence="19">
    <location>
        <begin position="440"/>
        <end position="460"/>
    </location>
</feature>
<dbReference type="Proteomes" id="UP000838878">
    <property type="component" value="Chromosome 11"/>
</dbReference>
<dbReference type="GO" id="GO:0006656">
    <property type="term" value="P:phosphatidylcholine biosynthetic process"/>
    <property type="evidence" value="ECO:0007669"/>
    <property type="project" value="TreeGrafter"/>
</dbReference>
<comment type="pathway">
    <text evidence="15">Phospholipid metabolism.</text>
</comment>
<keyword evidence="6" id="KW-0808">Transferase</keyword>
<dbReference type="GO" id="GO:0016020">
    <property type="term" value="C:membrane"/>
    <property type="evidence" value="ECO:0007669"/>
    <property type="project" value="UniProtKB-SubCell"/>
</dbReference>
<evidence type="ECO:0000256" key="20">
    <source>
        <dbReference type="SAM" id="SignalP"/>
    </source>
</evidence>
<evidence type="ECO:0000256" key="1">
    <source>
        <dbReference type="ARBA" id="ARBA00004141"/>
    </source>
</evidence>
<evidence type="ECO:0000256" key="8">
    <source>
        <dbReference type="ARBA" id="ARBA00022824"/>
    </source>
</evidence>
<keyword evidence="5" id="KW-0444">Lipid biosynthesis</keyword>
<evidence type="ECO:0000256" key="19">
    <source>
        <dbReference type="SAM" id="Phobius"/>
    </source>
</evidence>
<keyword evidence="9 19" id="KW-1133">Transmembrane helix</keyword>
<keyword evidence="22" id="KW-1185">Reference proteome</keyword>
<keyword evidence="12" id="KW-0594">Phospholipid biosynthesis</keyword>
<keyword evidence="10" id="KW-0443">Lipid metabolism</keyword>
<feature type="non-terminal residue" evidence="21">
    <location>
        <position position="475"/>
    </location>
</feature>
<keyword evidence="20" id="KW-0732">Signal</keyword>
<dbReference type="GO" id="GO:0030258">
    <property type="term" value="P:lipid modification"/>
    <property type="evidence" value="ECO:0007669"/>
    <property type="project" value="TreeGrafter"/>
</dbReference>
<evidence type="ECO:0000256" key="16">
    <source>
        <dbReference type="ARBA" id="ARBA00026120"/>
    </source>
</evidence>
<protein>
    <recommendedName>
        <fullName evidence="18">Lysophospholipid acyltransferase 5</fullName>
        <ecNumber evidence="16">2.3.1.23</ecNumber>
        <ecNumber evidence="17">2.3.1.n6</ecNumber>
    </recommendedName>
</protein>
<dbReference type="EC" id="2.3.1.n6" evidence="17"/>
<feature type="transmembrane region" description="Helical" evidence="19">
    <location>
        <begin position="409"/>
        <end position="428"/>
    </location>
</feature>
<reference evidence="21" key="1">
    <citation type="submission" date="2021-12" db="EMBL/GenBank/DDBJ databases">
        <authorList>
            <person name="Martin H S."/>
        </authorList>
    </citation>
    <scope>NUCLEOTIDE SEQUENCE</scope>
</reference>
<evidence type="ECO:0000313" key="22">
    <source>
        <dbReference type="Proteomes" id="UP000838878"/>
    </source>
</evidence>
<dbReference type="PANTHER" id="PTHR13906">
    <property type="entry name" value="PORCUPINE"/>
    <property type="match status" value="1"/>
</dbReference>
<evidence type="ECO:0000256" key="2">
    <source>
        <dbReference type="ARBA" id="ARBA00004240"/>
    </source>
</evidence>
<evidence type="ECO:0000256" key="9">
    <source>
        <dbReference type="ARBA" id="ARBA00022989"/>
    </source>
</evidence>
<name>A0A8J9Y7U1_9NEOP</name>